<feature type="domain" description="ATP-grasp" evidence="2">
    <location>
        <begin position="121"/>
        <end position="313"/>
    </location>
</feature>
<evidence type="ECO:0000313" key="4">
    <source>
        <dbReference type="Proteomes" id="UP000264541"/>
    </source>
</evidence>
<dbReference type="GO" id="GO:0046872">
    <property type="term" value="F:metal ion binding"/>
    <property type="evidence" value="ECO:0007669"/>
    <property type="project" value="InterPro"/>
</dbReference>
<keyword evidence="1" id="KW-0547">Nucleotide-binding</keyword>
<sequence>MKKRIWFNRWFSTAYHFMEAINNNPDGFEFEIYGTHPIKDTVYFEICDYYEVEPVLEGAEYIEYCLDFCRRHLIDVFVPYHYALEISEDLARFTEIGTRVLVCEDFGLMDTMSHKGKLYESFQENDLSSFVPDYRIVRNAGEFQEAYRMIMNKGKKVCFKPANGRGGAGFRVVTESESTVEDLFGPISHEITYSNALKILSSVSSFEELMVLEYLEDAEYSIDCLAYNGQLLAAVPRKKVSGRIRKLEAVPELLELANRVNSIYQIPYVYNIQVKYSQGIPKLLEINPRMSGGLHISCLSGVNFPYLAVKLLLAGFADVPFPKLGIAATHIEQSVMLSKEERLVVK</sequence>
<dbReference type="Pfam" id="PF15632">
    <property type="entry name" value="ATPgrasp_Ter"/>
    <property type="match status" value="1"/>
</dbReference>
<dbReference type="OrthoDB" id="9803907at2"/>
<reference evidence="3 4" key="1">
    <citation type="submission" date="2018-08" db="EMBL/GenBank/DDBJ databases">
        <title>Bacillus chawlae sp. nov., Bacillus glennii sp. nov., and Bacillus saganii sp. nov. Isolated from the Vehicle Assembly Building at Kennedy Space Center where the Viking Spacecraft were Assembled.</title>
        <authorList>
            <person name="Seuylemezian A."/>
            <person name="Vaishampayan P."/>
        </authorList>
    </citation>
    <scope>NUCLEOTIDE SEQUENCE [LARGE SCALE GENOMIC DNA]</scope>
    <source>
        <strain evidence="3 4">V47-23a</strain>
    </source>
</reference>
<dbReference type="Gene3D" id="3.30.470.20">
    <property type="entry name" value="ATP-grasp fold, B domain"/>
    <property type="match status" value="1"/>
</dbReference>
<organism evidence="3 4">
    <name type="scientific">Peribacillus saganii</name>
    <dbReference type="NCBI Taxonomy" id="2303992"/>
    <lineage>
        <taxon>Bacteria</taxon>
        <taxon>Bacillati</taxon>
        <taxon>Bacillota</taxon>
        <taxon>Bacilli</taxon>
        <taxon>Bacillales</taxon>
        <taxon>Bacillaceae</taxon>
        <taxon>Peribacillus</taxon>
    </lineage>
</organism>
<evidence type="ECO:0000313" key="3">
    <source>
        <dbReference type="EMBL" id="RFU69039.1"/>
    </source>
</evidence>
<accession>A0A372LQG7</accession>
<dbReference type="SUPFAM" id="SSF56059">
    <property type="entry name" value="Glutathione synthetase ATP-binding domain-like"/>
    <property type="match status" value="1"/>
</dbReference>
<keyword evidence="1" id="KW-0067">ATP-binding</keyword>
<dbReference type="InterPro" id="IPR011761">
    <property type="entry name" value="ATP-grasp"/>
</dbReference>
<dbReference type="Proteomes" id="UP000264541">
    <property type="component" value="Unassembled WGS sequence"/>
</dbReference>
<dbReference type="Gene3D" id="3.40.50.20">
    <property type="match status" value="1"/>
</dbReference>
<dbReference type="EMBL" id="QVTE01000030">
    <property type="protein sequence ID" value="RFU69039.1"/>
    <property type="molecule type" value="Genomic_DNA"/>
</dbReference>
<dbReference type="AlphaFoldDB" id="A0A372LQG7"/>
<keyword evidence="4" id="KW-1185">Reference proteome</keyword>
<dbReference type="RefSeq" id="WP_117326830.1">
    <property type="nucleotide sequence ID" value="NZ_QVTE01000030.1"/>
</dbReference>
<gene>
    <name evidence="3" type="ORF">D0469_11105</name>
</gene>
<comment type="caution">
    <text evidence="3">The sequence shown here is derived from an EMBL/GenBank/DDBJ whole genome shotgun (WGS) entry which is preliminary data.</text>
</comment>
<protein>
    <submittedName>
        <fullName evidence="3">Carbamoyl-phosphate synthase large subunit</fullName>
    </submittedName>
</protein>
<dbReference type="GO" id="GO:0005524">
    <property type="term" value="F:ATP binding"/>
    <property type="evidence" value="ECO:0007669"/>
    <property type="project" value="UniProtKB-UniRule"/>
</dbReference>
<dbReference type="PROSITE" id="PS50975">
    <property type="entry name" value="ATP_GRASP"/>
    <property type="match status" value="1"/>
</dbReference>
<name>A0A372LQG7_9BACI</name>
<evidence type="ECO:0000256" key="1">
    <source>
        <dbReference type="PROSITE-ProRule" id="PRU00409"/>
    </source>
</evidence>
<proteinExistence type="predicted"/>
<evidence type="ECO:0000259" key="2">
    <source>
        <dbReference type="PROSITE" id="PS50975"/>
    </source>
</evidence>